<dbReference type="SUPFAM" id="SSF52540">
    <property type="entry name" value="P-loop containing nucleoside triphosphate hydrolases"/>
    <property type="match status" value="1"/>
</dbReference>
<dbReference type="PANTHER" id="PTHR40710">
    <property type="entry name" value="RIKEN CDNA E230025N22 GENE"/>
    <property type="match status" value="1"/>
</dbReference>
<sequence>MSACGQLWDSTRHQEKVLELARPQLALVPLGYSVSLLLWDPRGPGTQLPFQSVIWQVIDTVFQELEALGDDTQSLQVVSLVQVSTHDKAWDLLRPDGRALQVMDVAPLGLMVEEATEVAVPNAQAAISAYARGLGAIPALFQGCDQQPLTDGPSAVQGAGSLFTLTVERGLEGGRCQHSALRILVSPGAIGPCPRLESREPAAVCLPWIVEQLLEGNSLTFLLLCVSLPDTSREEILGALGLAERVKGMAKTISATLWDPEEEIAARRREIRGLRMELLAGPSLPEQSTAVAQLQRALRELKVLKNQRWEKKQAVAKVLGTSEMHQPNAEVGRGQARPSHPGTVWTRSLQGIQCQLQPLLPWHCSPECSPREQGHPGAALTLSLSPQWDTERWQREAAALGLSLEAALREREAAEGELEALLHRHRQEMRACRQHLLQVLRDQQRLAEEQREALERRHRALLQEVLRDALELAEHNQHLRDSRRAGTANAATQSP</sequence>
<evidence type="ECO:0000313" key="2">
    <source>
        <dbReference type="EMBL" id="TRZ22168.1"/>
    </source>
</evidence>
<accession>A0A8K1GPY4</accession>
<dbReference type="PANTHER" id="PTHR40710:SF1">
    <property type="entry name" value="RIKEN CDNA E230025N22 GENE"/>
    <property type="match status" value="1"/>
</dbReference>
<dbReference type="OrthoDB" id="9217038at2759"/>
<name>A0A8K1GPY4_9PASS</name>
<keyword evidence="1" id="KW-0175">Coiled coil</keyword>
<reference evidence="2" key="1">
    <citation type="submission" date="2019-04" db="EMBL/GenBank/DDBJ databases">
        <title>Genome assembly of Zosterops borbonicus 15179.</title>
        <authorList>
            <person name="Leroy T."/>
            <person name="Anselmetti Y."/>
            <person name="Tilak M.-K."/>
            <person name="Nabholz B."/>
        </authorList>
    </citation>
    <scope>NUCLEOTIDE SEQUENCE</scope>
    <source>
        <strain evidence="2">HGM_15179</strain>
        <tissue evidence="2">Muscle</tissue>
    </source>
</reference>
<proteinExistence type="predicted"/>
<evidence type="ECO:0000256" key="1">
    <source>
        <dbReference type="SAM" id="Coils"/>
    </source>
</evidence>
<dbReference type="AlphaFoldDB" id="A0A8K1GPY4"/>
<feature type="coiled-coil region" evidence="1">
    <location>
        <begin position="287"/>
        <end position="314"/>
    </location>
</feature>
<comment type="caution">
    <text evidence="2">The sequence shown here is derived from an EMBL/GenBank/DDBJ whole genome shotgun (WGS) entry which is preliminary data.</text>
</comment>
<organism evidence="2 3">
    <name type="scientific">Zosterops borbonicus</name>
    <dbReference type="NCBI Taxonomy" id="364589"/>
    <lineage>
        <taxon>Eukaryota</taxon>
        <taxon>Metazoa</taxon>
        <taxon>Chordata</taxon>
        <taxon>Craniata</taxon>
        <taxon>Vertebrata</taxon>
        <taxon>Euteleostomi</taxon>
        <taxon>Archelosauria</taxon>
        <taxon>Archosauria</taxon>
        <taxon>Dinosauria</taxon>
        <taxon>Saurischia</taxon>
        <taxon>Theropoda</taxon>
        <taxon>Coelurosauria</taxon>
        <taxon>Aves</taxon>
        <taxon>Neognathae</taxon>
        <taxon>Neoaves</taxon>
        <taxon>Telluraves</taxon>
        <taxon>Australaves</taxon>
        <taxon>Passeriformes</taxon>
        <taxon>Sylvioidea</taxon>
        <taxon>Zosteropidae</taxon>
        <taxon>Zosterops</taxon>
    </lineage>
</organism>
<gene>
    <name evidence="2" type="ORF">HGM15179_005072</name>
</gene>
<evidence type="ECO:0000313" key="3">
    <source>
        <dbReference type="Proteomes" id="UP000796761"/>
    </source>
</evidence>
<feature type="coiled-coil region" evidence="1">
    <location>
        <begin position="404"/>
        <end position="464"/>
    </location>
</feature>
<keyword evidence="3" id="KW-1185">Reference proteome</keyword>
<dbReference type="InterPro" id="IPR027417">
    <property type="entry name" value="P-loop_NTPase"/>
</dbReference>
<protein>
    <submittedName>
        <fullName evidence="2">Uncharacterized protein</fullName>
    </submittedName>
</protein>
<dbReference type="Proteomes" id="UP000796761">
    <property type="component" value="Unassembled WGS sequence"/>
</dbReference>
<dbReference type="EMBL" id="SWJQ01000105">
    <property type="protein sequence ID" value="TRZ22168.1"/>
    <property type="molecule type" value="Genomic_DNA"/>
</dbReference>